<organism evidence="1 2">
    <name type="scientific">Nocardioides baekrokdamisoli</name>
    <dbReference type="NCBI Taxonomy" id="1804624"/>
    <lineage>
        <taxon>Bacteria</taxon>
        <taxon>Bacillati</taxon>
        <taxon>Actinomycetota</taxon>
        <taxon>Actinomycetes</taxon>
        <taxon>Propionibacteriales</taxon>
        <taxon>Nocardioidaceae</taxon>
        <taxon>Nocardioides</taxon>
    </lineage>
</organism>
<evidence type="ECO:0000313" key="2">
    <source>
        <dbReference type="Proteomes" id="UP000271573"/>
    </source>
</evidence>
<dbReference type="Proteomes" id="UP000271573">
    <property type="component" value="Chromosome"/>
</dbReference>
<protein>
    <recommendedName>
        <fullName evidence="3">Lactoylglutathione lyase</fullName>
    </recommendedName>
</protein>
<dbReference type="KEGG" id="nbe:Back2_23440"/>
<dbReference type="SUPFAM" id="SSF54593">
    <property type="entry name" value="Glyoxalase/Bleomycin resistance protein/Dihydroxybiphenyl dioxygenase"/>
    <property type="match status" value="1"/>
</dbReference>
<dbReference type="EMBL" id="AP019307">
    <property type="protein sequence ID" value="BBH18057.1"/>
    <property type="molecule type" value="Genomic_DNA"/>
</dbReference>
<evidence type="ECO:0008006" key="3">
    <source>
        <dbReference type="Google" id="ProtNLM"/>
    </source>
</evidence>
<evidence type="ECO:0000313" key="1">
    <source>
        <dbReference type="EMBL" id="BBH18057.1"/>
    </source>
</evidence>
<proteinExistence type="predicted"/>
<name>A0A3G9IGE4_9ACTN</name>
<sequence>MKLAHAPMTQLAWVVEDIEMAEKELATGLAGVRWTRLESVHFGPEGSTYRGAPADFVAHISLGYVGELQLELIQPVRGESIYSEFLFEHGPGLHHACWEVDDIATALGDLTPVQAGSMAGGDLEFAYVDLGLPGIPLAEFVRVGPGMRAFFNSLKETS</sequence>
<dbReference type="OrthoDB" id="4578369at2"/>
<reference evidence="1 2" key="1">
    <citation type="submission" date="2018-11" db="EMBL/GenBank/DDBJ databases">
        <title>Complete genome sequence of Nocardioides baekrokdamisoli strain KCTC 39748.</title>
        <authorList>
            <person name="Kang S.W."/>
            <person name="Lee K.C."/>
            <person name="Kim K.K."/>
            <person name="Kim J.S."/>
            <person name="Kim D.S."/>
            <person name="Ko S.H."/>
            <person name="Yang S.H."/>
            <person name="Shin Y.K."/>
            <person name="Lee J.S."/>
        </authorList>
    </citation>
    <scope>NUCLEOTIDE SEQUENCE [LARGE SCALE GENOMIC DNA]</scope>
    <source>
        <strain evidence="1 2">KCTC 39748</strain>
    </source>
</reference>
<dbReference type="Pfam" id="PF13669">
    <property type="entry name" value="Glyoxalase_4"/>
    <property type="match status" value="1"/>
</dbReference>
<dbReference type="AlphaFoldDB" id="A0A3G9IGE4"/>
<dbReference type="Gene3D" id="3.10.180.10">
    <property type="entry name" value="2,3-Dihydroxybiphenyl 1,2-Dioxygenase, domain 1"/>
    <property type="match status" value="1"/>
</dbReference>
<keyword evidence="2" id="KW-1185">Reference proteome</keyword>
<dbReference type="InterPro" id="IPR029068">
    <property type="entry name" value="Glyas_Bleomycin-R_OHBP_Dase"/>
</dbReference>
<accession>A0A3G9IGE4</accession>
<gene>
    <name evidence="1" type="ORF">Back2_23440</name>
</gene>